<proteinExistence type="predicted"/>
<organism evidence="2 3">
    <name type="scientific">[Torrubiella] hemipterigena</name>
    <dbReference type="NCBI Taxonomy" id="1531966"/>
    <lineage>
        <taxon>Eukaryota</taxon>
        <taxon>Fungi</taxon>
        <taxon>Dikarya</taxon>
        <taxon>Ascomycota</taxon>
        <taxon>Pezizomycotina</taxon>
        <taxon>Sordariomycetes</taxon>
        <taxon>Hypocreomycetidae</taxon>
        <taxon>Hypocreales</taxon>
        <taxon>Clavicipitaceae</taxon>
        <taxon>Clavicipitaceae incertae sedis</taxon>
        <taxon>'Torrubiella' clade</taxon>
    </lineage>
</organism>
<dbReference type="Gene3D" id="3.90.1300.10">
    <property type="entry name" value="Amidase signature (AS) domain"/>
    <property type="match status" value="1"/>
</dbReference>
<dbReference type="SUPFAM" id="SSF75304">
    <property type="entry name" value="Amidase signature (AS) enzymes"/>
    <property type="match status" value="1"/>
</dbReference>
<protein>
    <recommendedName>
        <fullName evidence="1">Amidase domain-containing protein</fullName>
    </recommendedName>
</protein>
<keyword evidence="3" id="KW-1185">Reference proteome</keyword>
<dbReference type="HOGENOM" id="CLU_020129_2_0_1"/>
<dbReference type="Proteomes" id="UP000039046">
    <property type="component" value="Unassembled WGS sequence"/>
</dbReference>
<dbReference type="AlphaFoldDB" id="A0A0A1SS95"/>
<accession>A0A0A1SS95</accession>
<reference evidence="2 3" key="1">
    <citation type="journal article" date="2015" name="Genome Announc.">
        <title>Draft Genome Sequence and Gene Annotation of the Entomopathogenic Fungus Verticillium hemipterigenum.</title>
        <authorList>
            <person name="Horn F."/>
            <person name="Habel A."/>
            <person name="Scharf D.H."/>
            <person name="Dworschak J."/>
            <person name="Brakhage A.A."/>
            <person name="Guthke R."/>
            <person name="Hertweck C."/>
            <person name="Linde J."/>
        </authorList>
    </citation>
    <scope>NUCLEOTIDE SEQUENCE [LARGE SCALE GENOMIC DNA]</scope>
</reference>
<feature type="domain" description="Amidase" evidence="1">
    <location>
        <begin position="186"/>
        <end position="375"/>
    </location>
</feature>
<gene>
    <name evidence="2" type="ORF">VHEMI03324</name>
</gene>
<dbReference type="InterPro" id="IPR036928">
    <property type="entry name" value="AS_sf"/>
</dbReference>
<dbReference type="InterPro" id="IPR023631">
    <property type="entry name" value="Amidase_dom"/>
</dbReference>
<dbReference type="EMBL" id="CDHN01000002">
    <property type="protein sequence ID" value="CEJ83960.1"/>
    <property type="molecule type" value="Genomic_DNA"/>
</dbReference>
<name>A0A0A1SS95_9HYPO</name>
<dbReference type="PANTHER" id="PTHR46310:SF7">
    <property type="entry name" value="AMIDASE 1"/>
    <property type="match status" value="1"/>
</dbReference>
<dbReference type="PANTHER" id="PTHR46310">
    <property type="entry name" value="AMIDASE 1"/>
    <property type="match status" value="1"/>
</dbReference>
<dbReference type="STRING" id="1531966.A0A0A1SS95"/>
<dbReference type="Pfam" id="PF01425">
    <property type="entry name" value="Amidase"/>
    <property type="match status" value="1"/>
</dbReference>
<sequence length="619" mass="68288">MQPQFLTAAIGGVFYLLHPEVIGTIQEDVKPDNILPVTLLTTEELFNPDIDNWLKGLESQDDVYSNAFTFALVEKPAKGAAAKAPTTRRRSTAIAQKTLFTTLSAQDQPWSLADLPTGPYILHGKELHAAYKLYDDDEGSFDVGIIPELWNATDKFLDLHGLKLDDPAARPIAVPSKLYQPAPSVDRPLSGVRFSIPENLDVSGVVSTFSSRNYSSIQTAATAHAAYVKNLLAQGATLIGKTKTSQFGSSRDWIDTVAPHNTRQDRHQKPGGTDAGAGSGLAGQFWYPYAIGQDHLHGVRDLGAIYGLHTLRFTPDLVSSTGFHVSSPKFSAPGILTRNLTDLAFSAPALLGQPLAKMNMPKRLIVPTDFFPLANAEFQKLLDVFVSAAQGKFNFKVERVSIADLWSKKPPCKAKGKDLNKFLGEAPFKAFCYDFYHNFDAFRADFDKKEGHVAFEEPDVAFQWAVGKNVTKEKYESYLARINLFNKWFNKHVMPSTSGSDSHAVMLLPNGPTVSQPADGPNERKAPKGLQPELLAPILGLPQITSPFAQTPMDQSSFGNYLDVVASLMGAKNDDLMLVQLMHMVFQQSKWREFVHPGYQVFPVGDPPRYVDDDAYYPY</sequence>
<evidence type="ECO:0000259" key="1">
    <source>
        <dbReference type="Pfam" id="PF01425"/>
    </source>
</evidence>
<evidence type="ECO:0000313" key="3">
    <source>
        <dbReference type="Proteomes" id="UP000039046"/>
    </source>
</evidence>
<dbReference type="OrthoDB" id="5423360at2759"/>
<evidence type="ECO:0000313" key="2">
    <source>
        <dbReference type="EMBL" id="CEJ83960.1"/>
    </source>
</evidence>